<keyword evidence="1 3" id="KW-0560">Oxidoreductase</keyword>
<dbReference type="InterPro" id="IPR012349">
    <property type="entry name" value="Split_barrel_FMN-bd"/>
</dbReference>
<evidence type="ECO:0000256" key="1">
    <source>
        <dbReference type="ARBA" id="ARBA00023002"/>
    </source>
</evidence>
<dbReference type="PANTHER" id="PTHR35176">
    <property type="entry name" value="HEME OXYGENASE HI_0854-RELATED"/>
    <property type="match status" value="1"/>
</dbReference>
<dbReference type="EMBL" id="JBHRZH010000048">
    <property type="protein sequence ID" value="MFC3766081.1"/>
    <property type="molecule type" value="Genomic_DNA"/>
</dbReference>
<dbReference type="InterPro" id="IPR019920">
    <property type="entry name" value="F420-binding_dom_put"/>
</dbReference>
<organism evidence="3 4">
    <name type="scientific">Tenggerimyces flavus</name>
    <dbReference type="NCBI Taxonomy" id="1708749"/>
    <lineage>
        <taxon>Bacteria</taxon>
        <taxon>Bacillati</taxon>
        <taxon>Actinomycetota</taxon>
        <taxon>Actinomycetes</taxon>
        <taxon>Propionibacteriales</taxon>
        <taxon>Nocardioidaceae</taxon>
        <taxon>Tenggerimyces</taxon>
    </lineage>
</organism>
<dbReference type="PANTHER" id="PTHR35176:SF6">
    <property type="entry name" value="HEME OXYGENASE HI_0854-RELATED"/>
    <property type="match status" value="1"/>
</dbReference>
<name>A0ABV7YLN1_9ACTN</name>
<evidence type="ECO:0000259" key="2">
    <source>
        <dbReference type="Pfam" id="PF01243"/>
    </source>
</evidence>
<dbReference type="Proteomes" id="UP001595699">
    <property type="component" value="Unassembled WGS sequence"/>
</dbReference>
<dbReference type="InterPro" id="IPR011576">
    <property type="entry name" value="Pyridox_Oxase_N"/>
</dbReference>
<dbReference type="InterPro" id="IPR052019">
    <property type="entry name" value="F420H2_bilvrd_red/Heme_oxyg"/>
</dbReference>
<proteinExistence type="predicted"/>
<dbReference type="Gene3D" id="2.30.110.10">
    <property type="entry name" value="Electron Transport, Fmn-binding Protein, Chain A"/>
    <property type="match status" value="1"/>
</dbReference>
<accession>A0ABV7YLN1</accession>
<evidence type="ECO:0000313" key="4">
    <source>
        <dbReference type="Proteomes" id="UP001595699"/>
    </source>
</evidence>
<comment type="caution">
    <text evidence="3">The sequence shown here is derived from an EMBL/GenBank/DDBJ whole genome shotgun (WGS) entry which is preliminary data.</text>
</comment>
<feature type="domain" description="Pyridoxamine 5'-phosphate oxidase N-terminal" evidence="2">
    <location>
        <begin position="8"/>
        <end position="127"/>
    </location>
</feature>
<reference evidence="4" key="1">
    <citation type="journal article" date="2019" name="Int. J. Syst. Evol. Microbiol.">
        <title>The Global Catalogue of Microorganisms (GCM) 10K type strain sequencing project: providing services to taxonomists for standard genome sequencing and annotation.</title>
        <authorList>
            <consortium name="The Broad Institute Genomics Platform"/>
            <consortium name="The Broad Institute Genome Sequencing Center for Infectious Disease"/>
            <person name="Wu L."/>
            <person name="Ma J."/>
        </authorList>
    </citation>
    <scope>NUCLEOTIDE SEQUENCE [LARGE SCALE GENOMIC DNA]</scope>
    <source>
        <strain evidence="4">CGMCC 4.7241</strain>
    </source>
</reference>
<evidence type="ECO:0000313" key="3">
    <source>
        <dbReference type="EMBL" id="MFC3766081.1"/>
    </source>
</evidence>
<protein>
    <submittedName>
        <fullName evidence="3">PPOX class F420-dependent oxidoreductase</fullName>
        <ecNumber evidence="3">1.-.-.-</ecNumber>
    </submittedName>
</protein>
<dbReference type="GO" id="GO:0016491">
    <property type="term" value="F:oxidoreductase activity"/>
    <property type="evidence" value="ECO:0007669"/>
    <property type="project" value="UniProtKB-KW"/>
</dbReference>
<keyword evidence="4" id="KW-1185">Reference proteome</keyword>
<dbReference type="SUPFAM" id="SSF50475">
    <property type="entry name" value="FMN-binding split barrel"/>
    <property type="match status" value="1"/>
</dbReference>
<dbReference type="Pfam" id="PF01243">
    <property type="entry name" value="PNPOx_N"/>
    <property type="match status" value="1"/>
</dbReference>
<sequence length="133" mass="14983">MTVPLSELTRRLLDGPNFAVLATTNTDNSPQTSMMWIGRDGEDLIFSARASRLKNRNIRHQPSVSVILMNANDAYEYVEIRGTATIEDAGGWELHDALSVKYDGKPADPEPPDWVRVVIRVKPQRLRDYTETA</sequence>
<gene>
    <name evidence="3" type="ORF">ACFOUW_34970</name>
</gene>
<dbReference type="NCBIfam" id="TIGR03618">
    <property type="entry name" value="Rv1155_F420"/>
    <property type="match status" value="1"/>
</dbReference>
<dbReference type="EC" id="1.-.-.-" evidence="3"/>
<dbReference type="RefSeq" id="WP_205116698.1">
    <property type="nucleotide sequence ID" value="NZ_JAFBCM010000001.1"/>
</dbReference>